<dbReference type="InterPro" id="IPR005883">
    <property type="entry name" value="PilM"/>
</dbReference>
<dbReference type="STRING" id="1076551.HA48_09290"/>
<keyword evidence="2" id="KW-1185">Reference proteome</keyword>
<protein>
    <submittedName>
        <fullName evidence="1">Pilus assembly protein HofM</fullName>
    </submittedName>
</protein>
<dbReference type="Pfam" id="PF11104">
    <property type="entry name" value="PilM_2"/>
    <property type="match status" value="1"/>
</dbReference>
<proteinExistence type="predicted"/>
<dbReference type="Proteomes" id="UP000193104">
    <property type="component" value="Unassembled WGS sequence"/>
</dbReference>
<dbReference type="OrthoDB" id="6447548at2"/>
<dbReference type="PANTHER" id="PTHR32432">
    <property type="entry name" value="CELL DIVISION PROTEIN FTSA-RELATED"/>
    <property type="match status" value="1"/>
</dbReference>
<comment type="caution">
    <text evidence="1">The sequence shown here is derived from an EMBL/GenBank/DDBJ whole genome shotgun (WGS) entry which is preliminary data.</text>
</comment>
<gene>
    <name evidence="1" type="ORF">HA48_09290</name>
</gene>
<dbReference type="Gene3D" id="3.30.420.40">
    <property type="match status" value="1"/>
</dbReference>
<dbReference type="Gene3D" id="3.30.1490.300">
    <property type="match status" value="1"/>
</dbReference>
<accession>A0A1X1DA56</accession>
<dbReference type="RefSeq" id="WP_128600864.1">
    <property type="nucleotide sequence ID" value="NZ_MLFS01000020.1"/>
</dbReference>
<dbReference type="PANTHER" id="PTHR32432:SF3">
    <property type="entry name" value="ETHANOLAMINE UTILIZATION PROTEIN EUTJ"/>
    <property type="match status" value="1"/>
</dbReference>
<organism evidence="1 2">
    <name type="scientific">Pantoea wallisii</name>
    <dbReference type="NCBI Taxonomy" id="1076551"/>
    <lineage>
        <taxon>Bacteria</taxon>
        <taxon>Pseudomonadati</taxon>
        <taxon>Pseudomonadota</taxon>
        <taxon>Gammaproteobacteria</taxon>
        <taxon>Enterobacterales</taxon>
        <taxon>Erwiniaceae</taxon>
        <taxon>Pantoea</taxon>
    </lineage>
</organism>
<dbReference type="AlphaFoldDB" id="A0A1X1DA56"/>
<dbReference type="EMBL" id="MLFS01000020">
    <property type="protein sequence ID" value="ORM73497.1"/>
    <property type="molecule type" value="Genomic_DNA"/>
</dbReference>
<sequence length="269" mass="30404">MAFQRWQIGLDIQNGQLCALGIERRRHGWQLRHWWQQALPHDTLRNGVLQTSALLQEMLTRWQRHLPKRYSLRVGLPPQLVLQRTLPLPETSLREPALSRYVAASAPRLFPVEASTLSLDYRLAGAANQLQVTAARREVITQWLSPLLQAGLHPDVFELSSLALMQVAMRLPLQPQQLLVHPLGEHWLWTIAGEDATSGASSDALTLAHLYETFPQIKTVFCTSPHLLPEAEVQHVKPLALLRYRQPPLPAQEGDFAIALGLALRPEDR</sequence>
<reference evidence="1 2" key="1">
    <citation type="journal article" date="2017" name="Antonie Van Leeuwenhoek">
        <title>Phylogenomic resolution of the bacterial genus Pantoea and its relationship with Erwinia and Tatumella.</title>
        <authorList>
            <person name="Palmer M."/>
            <person name="Steenkamp E.T."/>
            <person name="Coetzee M.P."/>
            <person name="Chan W.Y."/>
            <person name="van Zyl E."/>
            <person name="De Maayer P."/>
            <person name="Coutinho T.A."/>
            <person name="Blom J."/>
            <person name="Smits T.H."/>
            <person name="Duffy B."/>
            <person name="Venter S.N."/>
        </authorList>
    </citation>
    <scope>NUCLEOTIDE SEQUENCE [LARGE SCALE GENOMIC DNA]</scope>
    <source>
        <strain evidence="1 2">LMG 26277</strain>
    </source>
</reference>
<dbReference type="InterPro" id="IPR050696">
    <property type="entry name" value="FtsA/MreB"/>
</dbReference>
<evidence type="ECO:0000313" key="1">
    <source>
        <dbReference type="EMBL" id="ORM73497.1"/>
    </source>
</evidence>
<evidence type="ECO:0000313" key="2">
    <source>
        <dbReference type="Proteomes" id="UP000193104"/>
    </source>
</evidence>
<name>A0A1X1DA56_9GAMM</name>